<dbReference type="PANTHER" id="PTHR35936:SF17">
    <property type="entry name" value="ARGININE-BINDING EXTRACELLULAR PROTEIN ARTP"/>
    <property type="match status" value="1"/>
</dbReference>
<feature type="chain" id="PRO_5044314817" evidence="2">
    <location>
        <begin position="32"/>
        <end position="339"/>
    </location>
</feature>
<feature type="signal peptide" evidence="2">
    <location>
        <begin position="1"/>
        <end position="31"/>
    </location>
</feature>
<reference evidence="4" key="1">
    <citation type="submission" date="2024-07" db="EMBL/GenBank/DDBJ databases">
        <authorList>
            <person name="Yu S.T."/>
        </authorList>
    </citation>
    <scope>NUCLEOTIDE SEQUENCE</scope>
    <source>
        <strain evidence="4">R02</strain>
        <plasmid evidence="4">unnamed1</plasmid>
    </source>
</reference>
<name>A0AB39LX33_9ACTN</name>
<geneLocation type="plasmid" evidence="4">
    <name>unnamed1</name>
</geneLocation>
<gene>
    <name evidence="4" type="ORF">AB5J57_33660</name>
</gene>
<dbReference type="InterPro" id="IPR001638">
    <property type="entry name" value="Solute-binding_3/MltF_N"/>
</dbReference>
<dbReference type="Pfam" id="PF00497">
    <property type="entry name" value="SBP_bac_3"/>
    <property type="match status" value="1"/>
</dbReference>
<evidence type="ECO:0000259" key="3">
    <source>
        <dbReference type="SMART" id="SM00062"/>
    </source>
</evidence>
<keyword evidence="1 2" id="KW-0732">Signal</keyword>
<accession>A0AB39LX33</accession>
<organism evidence="4">
    <name type="scientific">Streptomyces sp. R02</name>
    <dbReference type="NCBI Taxonomy" id="3238623"/>
    <lineage>
        <taxon>Bacteria</taxon>
        <taxon>Bacillati</taxon>
        <taxon>Actinomycetota</taxon>
        <taxon>Actinomycetes</taxon>
        <taxon>Kitasatosporales</taxon>
        <taxon>Streptomycetaceae</taxon>
        <taxon>Streptomyces</taxon>
    </lineage>
</organism>
<feature type="domain" description="Solute-binding protein family 3/N-terminal" evidence="3">
    <location>
        <begin position="82"/>
        <end position="321"/>
    </location>
</feature>
<sequence>MRAPHPRTLRARGLTAAATGLCLVLSLTACGADGDAGVTADAEGTVTVGRFSNGAARETTVKVSEVPSISARLPASVARDGKLVIGLGGLPDGFAPLVYTGDDQRTPTGSEPDLGRMVAAVLGLRAEVTNATWDNMFVALDSGKVEVAFSGVTITEERKRKYDFVSYRKDELAFEVPESSRWRFRGDYHSLAGRTVAVGAGTNQEKILLGWKRKLAAEGKDITVKHFPNNNSLYLALAGGRIDAHFGPHPAVAYHIAQTADTPRATRNAGTVSGAGDSLQGLVGAATTTGNGLAAPIAAAIDHLIEHGQYARWLKAWRLSDEAVESAEINPPGLPLNGT</sequence>
<dbReference type="AlphaFoldDB" id="A0AB39LX33"/>
<dbReference type="Gene3D" id="3.40.190.10">
    <property type="entry name" value="Periplasmic binding protein-like II"/>
    <property type="match status" value="2"/>
</dbReference>
<evidence type="ECO:0000256" key="1">
    <source>
        <dbReference type="ARBA" id="ARBA00022729"/>
    </source>
</evidence>
<evidence type="ECO:0000256" key="2">
    <source>
        <dbReference type="SAM" id="SignalP"/>
    </source>
</evidence>
<dbReference type="SMART" id="SM00062">
    <property type="entry name" value="PBPb"/>
    <property type="match status" value="1"/>
</dbReference>
<dbReference type="SUPFAM" id="SSF53850">
    <property type="entry name" value="Periplasmic binding protein-like II"/>
    <property type="match status" value="1"/>
</dbReference>
<keyword evidence="4" id="KW-0614">Plasmid</keyword>
<dbReference type="PROSITE" id="PS51257">
    <property type="entry name" value="PROKAR_LIPOPROTEIN"/>
    <property type="match status" value="1"/>
</dbReference>
<dbReference type="RefSeq" id="WP_369153531.1">
    <property type="nucleotide sequence ID" value="NZ_CP163430.1"/>
</dbReference>
<dbReference type="PANTHER" id="PTHR35936">
    <property type="entry name" value="MEMBRANE-BOUND LYTIC MUREIN TRANSGLYCOSYLASE F"/>
    <property type="match status" value="1"/>
</dbReference>
<proteinExistence type="predicted"/>
<dbReference type="EMBL" id="CP163430">
    <property type="protein sequence ID" value="XDP98453.1"/>
    <property type="molecule type" value="Genomic_DNA"/>
</dbReference>
<protein>
    <submittedName>
        <fullName evidence="4">Transporter substrate-binding domain-containing protein</fullName>
    </submittedName>
</protein>
<evidence type="ECO:0000313" key="4">
    <source>
        <dbReference type="EMBL" id="XDP98453.1"/>
    </source>
</evidence>